<dbReference type="EMBL" id="BAAARW010000005">
    <property type="protein sequence ID" value="GAA2407045.1"/>
    <property type="molecule type" value="Genomic_DNA"/>
</dbReference>
<protein>
    <submittedName>
        <fullName evidence="3">Uncharacterized protein</fullName>
    </submittedName>
</protein>
<keyword evidence="4" id="KW-1185">Reference proteome</keyword>
<accession>A0ABP5VMJ1</accession>
<proteinExistence type="predicted"/>
<organism evidence="3 4">
    <name type="scientific">Actinomadura vinacea</name>
    <dbReference type="NCBI Taxonomy" id="115336"/>
    <lineage>
        <taxon>Bacteria</taxon>
        <taxon>Bacillati</taxon>
        <taxon>Actinomycetota</taxon>
        <taxon>Actinomycetes</taxon>
        <taxon>Streptosporangiales</taxon>
        <taxon>Thermomonosporaceae</taxon>
        <taxon>Actinomadura</taxon>
    </lineage>
</organism>
<comment type="caution">
    <text evidence="3">The sequence shown here is derived from an EMBL/GenBank/DDBJ whole genome shotgun (WGS) entry which is preliminary data.</text>
</comment>
<gene>
    <name evidence="3" type="ORF">GCM10010191_14070</name>
</gene>
<reference evidence="4" key="1">
    <citation type="journal article" date="2019" name="Int. J. Syst. Evol. Microbiol.">
        <title>The Global Catalogue of Microorganisms (GCM) 10K type strain sequencing project: providing services to taxonomists for standard genome sequencing and annotation.</title>
        <authorList>
            <consortium name="The Broad Institute Genomics Platform"/>
            <consortium name="The Broad Institute Genome Sequencing Center for Infectious Disease"/>
            <person name="Wu L."/>
            <person name="Ma J."/>
        </authorList>
    </citation>
    <scope>NUCLEOTIDE SEQUENCE [LARGE SCALE GENOMIC DNA]</scope>
    <source>
        <strain evidence="4">JCM 3325</strain>
    </source>
</reference>
<keyword evidence="2" id="KW-0732">Signal</keyword>
<feature type="region of interest" description="Disordered" evidence="1">
    <location>
        <begin position="37"/>
        <end position="73"/>
    </location>
</feature>
<dbReference type="RefSeq" id="WP_344587738.1">
    <property type="nucleotide sequence ID" value="NZ_BAAARW010000005.1"/>
</dbReference>
<evidence type="ECO:0000313" key="3">
    <source>
        <dbReference type="EMBL" id="GAA2407045.1"/>
    </source>
</evidence>
<feature type="chain" id="PRO_5046612600" evidence="2">
    <location>
        <begin position="39"/>
        <end position="269"/>
    </location>
</feature>
<dbReference type="Proteomes" id="UP001501231">
    <property type="component" value="Unassembled WGS sequence"/>
</dbReference>
<evidence type="ECO:0000256" key="2">
    <source>
        <dbReference type="SAM" id="SignalP"/>
    </source>
</evidence>
<name>A0ABP5VMJ1_9ACTN</name>
<sequence>MRPADRSAVHSVAHSAARIGLAAAALTTALAGTVPAAAADAGAPPDPAPGGPQRPYEPDVPGPENLDSLDVTATRGEGRSVTVAFDRRSRTADGSVQAGARRFVFLFDRSIRFNPQAFPTCTAELIREKGVRACPPGSQIGSGRGTLTTGERQEVLVFNAMVGRLRGALVVIPAGGVLLEQTFERASAPYRRDHRWTLDEIVPPTAVPPEERQGTARFELSFGATRMVNGRPVGFVETAARPGTKTKFGLWSEFVTGQVVLPRDTARLR</sequence>
<feature type="signal peptide" evidence="2">
    <location>
        <begin position="1"/>
        <end position="38"/>
    </location>
</feature>
<evidence type="ECO:0000256" key="1">
    <source>
        <dbReference type="SAM" id="MobiDB-lite"/>
    </source>
</evidence>
<evidence type="ECO:0000313" key="4">
    <source>
        <dbReference type="Proteomes" id="UP001501231"/>
    </source>
</evidence>